<evidence type="ECO:0000313" key="4">
    <source>
        <dbReference type="Proteomes" id="UP000248925"/>
    </source>
</evidence>
<dbReference type="OrthoDB" id="9800600at2"/>
<dbReference type="AlphaFoldDB" id="A0A2W4ECN3"/>
<comment type="similarity">
    <text evidence="1">Belongs to the AHA1 family.</text>
</comment>
<evidence type="ECO:0000259" key="2">
    <source>
        <dbReference type="Pfam" id="PF08327"/>
    </source>
</evidence>
<dbReference type="Pfam" id="PF08327">
    <property type="entry name" value="AHSA1"/>
    <property type="match status" value="1"/>
</dbReference>
<organism evidence="3 4">
    <name type="scientific">Rhizobium tubonense</name>
    <dbReference type="NCBI Taxonomy" id="484088"/>
    <lineage>
        <taxon>Bacteria</taxon>
        <taxon>Pseudomonadati</taxon>
        <taxon>Pseudomonadota</taxon>
        <taxon>Alphaproteobacteria</taxon>
        <taxon>Hyphomicrobiales</taxon>
        <taxon>Rhizobiaceae</taxon>
        <taxon>Rhizobium/Agrobacterium group</taxon>
        <taxon>Rhizobium</taxon>
    </lineage>
</organism>
<feature type="domain" description="Activator of Hsp90 ATPase homologue 1/2-like C-terminal" evidence="2">
    <location>
        <begin position="40"/>
        <end position="151"/>
    </location>
</feature>
<name>A0A2W4ECN3_9HYPH</name>
<proteinExistence type="inferred from homology"/>
<dbReference type="SUPFAM" id="SSF55961">
    <property type="entry name" value="Bet v1-like"/>
    <property type="match status" value="1"/>
</dbReference>
<dbReference type="InterPro" id="IPR023393">
    <property type="entry name" value="START-like_dom_sf"/>
</dbReference>
<dbReference type="Proteomes" id="UP000248925">
    <property type="component" value="Unassembled WGS sequence"/>
</dbReference>
<dbReference type="InterPro" id="IPR013538">
    <property type="entry name" value="ASHA1/2-like_C"/>
</dbReference>
<evidence type="ECO:0000313" key="3">
    <source>
        <dbReference type="EMBL" id="PZM12256.1"/>
    </source>
</evidence>
<gene>
    <name evidence="3" type="ORF">CPY51_19405</name>
</gene>
<dbReference type="Gene3D" id="3.30.530.20">
    <property type="match status" value="1"/>
</dbReference>
<protein>
    <submittedName>
        <fullName evidence="3">ATPase</fullName>
    </submittedName>
</protein>
<sequence>MPLATTSIGAIDMEDMEQLGAFKQHDDQLDVRFERYYPRSIERVWSALTNPVRLGDWMGTALVEPYVGGRYEVMLDGPHPMTGRILVWEPPHVLEFSWSNTHAPDSIVRYELTRDGDGSRLIFLHKGMPYASSALMLPGWHVYFERLGSLLDGTTPPRSKQSWREMQAIYVDHYKLSGVMLDP</sequence>
<dbReference type="CDD" id="cd08899">
    <property type="entry name" value="SRPBCC_CalC_Aha1-like_6"/>
    <property type="match status" value="1"/>
</dbReference>
<reference evidence="3 4" key="1">
    <citation type="journal article" date="2018" name="Sci. Rep.">
        <title>Rhizobium tumorigenes sp. nov., a novel plant tumorigenic bacterium isolated from cane gall tumors on thornless blackberry.</title>
        <authorList>
            <person name="Kuzmanovi N."/>
            <person name="Smalla K."/>
            <person name="Gronow S."/>
            <person name="PuBawska J."/>
        </authorList>
    </citation>
    <scope>NUCLEOTIDE SEQUENCE [LARGE SCALE GENOMIC DNA]</scope>
    <source>
        <strain evidence="3 4">CCBAU 85046</strain>
    </source>
</reference>
<dbReference type="EMBL" id="PCDP01000038">
    <property type="protein sequence ID" value="PZM12256.1"/>
    <property type="molecule type" value="Genomic_DNA"/>
</dbReference>
<accession>A0A2W4ECN3</accession>
<keyword evidence="4" id="KW-1185">Reference proteome</keyword>
<comment type="caution">
    <text evidence="3">The sequence shown here is derived from an EMBL/GenBank/DDBJ whole genome shotgun (WGS) entry which is preliminary data.</text>
</comment>
<evidence type="ECO:0000256" key="1">
    <source>
        <dbReference type="ARBA" id="ARBA00006817"/>
    </source>
</evidence>